<sequence length="651" mass="75310">MSSVMVTTYQMKSLSTLELMLEELQKEEENTNDLPPALPVRPVTKARLPTGRRKLTPFGGEKKNLEDIRVQEDALSQVEWKEAFVDQWSTSAERDSAAMPDKICLMVDLREGSGPEWSTANSEMLFVAYYQARRYYHELKTGAVALQSFVRGETERKYYRGLTRRLTAVIIIQKHIKEHHHKRIERQLTAAICLQSVIRGCLTRKQFNLSGDGKRSCVQNITEKNDLDNKEQETKVPRSVLIDLQRHILRTEAALERKKEENAALRLHIQHYEKKWNQYESKMKAMEKMWQDQLTSIQISLAAEKEKHDDGDLLFLRMKEVIRTKFCQKVAPLVDFSTYPNFQVLGQSHRGFRLWYAKLNGDVVTMICSGCPALESLKFSMCRGVGYFDISSRSVKKLVISGYWQQEHEDSDDDHDDDDDTQLAIYARNEDTDYEDHESDFKIDENMLKISLHHSSMLRNSPLGHGVCRSTMHLYAYGSLQFVNFLINEAMVEDVFVVVSSHISYHTSGNLVCVVGLDAHYTVTVLGISDIAWVEILNISRESPFQEYHFGWYFTESLDFTGENYWISRPCWVLHLKTLRIDGTWIYENSYFEPIFPFLQAVLKNGMVLEKIIIASFDDGAWISPECYRRFMEKLLGLPRSSRDAVILFSG</sequence>
<gene>
    <name evidence="3" type="ORF">HAX54_030432</name>
</gene>
<evidence type="ECO:0000256" key="1">
    <source>
        <dbReference type="ARBA" id="ARBA00022860"/>
    </source>
</evidence>
<dbReference type="InterPro" id="IPR027417">
    <property type="entry name" value="P-loop_NTPase"/>
</dbReference>
<dbReference type="SUPFAM" id="SSF52540">
    <property type="entry name" value="P-loop containing nucleoside triphosphate hydrolases"/>
    <property type="match status" value="1"/>
</dbReference>
<evidence type="ECO:0000313" key="3">
    <source>
        <dbReference type="EMBL" id="MCD7456005.1"/>
    </source>
</evidence>
<feature type="coiled-coil region" evidence="2">
    <location>
        <begin position="241"/>
        <end position="289"/>
    </location>
</feature>
<keyword evidence="4" id="KW-1185">Reference proteome</keyword>
<dbReference type="InterPro" id="IPR000048">
    <property type="entry name" value="IQ_motif_EF-hand-BS"/>
</dbReference>
<name>A0ABS8SAX5_DATST</name>
<dbReference type="Proteomes" id="UP000823775">
    <property type="component" value="Unassembled WGS sequence"/>
</dbReference>
<keyword evidence="1" id="KW-0112">Calmodulin-binding</keyword>
<organism evidence="3 4">
    <name type="scientific">Datura stramonium</name>
    <name type="common">Jimsonweed</name>
    <name type="synonym">Common thornapple</name>
    <dbReference type="NCBI Taxonomy" id="4076"/>
    <lineage>
        <taxon>Eukaryota</taxon>
        <taxon>Viridiplantae</taxon>
        <taxon>Streptophyta</taxon>
        <taxon>Embryophyta</taxon>
        <taxon>Tracheophyta</taxon>
        <taxon>Spermatophyta</taxon>
        <taxon>Magnoliopsida</taxon>
        <taxon>eudicotyledons</taxon>
        <taxon>Gunneridae</taxon>
        <taxon>Pentapetalae</taxon>
        <taxon>asterids</taxon>
        <taxon>lamiids</taxon>
        <taxon>Solanales</taxon>
        <taxon>Solanaceae</taxon>
        <taxon>Solanoideae</taxon>
        <taxon>Datureae</taxon>
        <taxon>Datura</taxon>
    </lineage>
</organism>
<proteinExistence type="predicted"/>
<evidence type="ECO:0000313" key="4">
    <source>
        <dbReference type="Proteomes" id="UP000823775"/>
    </source>
</evidence>
<protein>
    <submittedName>
        <fullName evidence="3">Uncharacterized protein</fullName>
    </submittedName>
</protein>
<comment type="caution">
    <text evidence="3">The sequence shown here is derived from an EMBL/GenBank/DDBJ whole genome shotgun (WGS) entry which is preliminary data.</text>
</comment>
<dbReference type="Gene3D" id="1.20.5.190">
    <property type="match status" value="1"/>
</dbReference>
<accession>A0ABS8SAX5</accession>
<evidence type="ECO:0000256" key="2">
    <source>
        <dbReference type="SAM" id="Coils"/>
    </source>
</evidence>
<reference evidence="3 4" key="1">
    <citation type="journal article" date="2021" name="BMC Genomics">
        <title>Datura genome reveals duplications of psychoactive alkaloid biosynthetic genes and high mutation rate following tissue culture.</title>
        <authorList>
            <person name="Rajewski A."/>
            <person name="Carter-House D."/>
            <person name="Stajich J."/>
            <person name="Litt A."/>
        </authorList>
    </citation>
    <scope>NUCLEOTIDE SEQUENCE [LARGE SCALE GENOMIC DNA]</scope>
    <source>
        <strain evidence="3">AR-01</strain>
    </source>
</reference>
<dbReference type="SMART" id="SM00015">
    <property type="entry name" value="IQ"/>
    <property type="match status" value="2"/>
</dbReference>
<dbReference type="PROSITE" id="PS50096">
    <property type="entry name" value="IQ"/>
    <property type="match status" value="2"/>
</dbReference>
<dbReference type="Pfam" id="PF00612">
    <property type="entry name" value="IQ"/>
    <property type="match status" value="1"/>
</dbReference>
<keyword evidence="2" id="KW-0175">Coiled coil</keyword>
<dbReference type="EMBL" id="JACEIK010000381">
    <property type="protein sequence ID" value="MCD7456005.1"/>
    <property type="molecule type" value="Genomic_DNA"/>
</dbReference>